<dbReference type="Proteomes" id="UP000018936">
    <property type="component" value="Unassembled WGS sequence"/>
</dbReference>
<dbReference type="InterPro" id="IPR001128">
    <property type="entry name" value="Cyt_P450"/>
</dbReference>
<evidence type="ECO:0000256" key="10">
    <source>
        <dbReference type="ARBA" id="ARBA00023002"/>
    </source>
</evidence>
<dbReference type="GO" id="GO:0008395">
    <property type="term" value="F:steroid hydroxylase activity"/>
    <property type="evidence" value="ECO:0007669"/>
    <property type="project" value="TreeGrafter"/>
</dbReference>
<evidence type="ECO:0000256" key="1">
    <source>
        <dbReference type="ARBA" id="ARBA00001971"/>
    </source>
</evidence>
<comment type="subcellular location">
    <subcellularLocation>
        <location evidence="3">Endoplasmic reticulum membrane</location>
        <topology evidence="3">Peripheral membrane protein</topology>
    </subcellularLocation>
    <subcellularLocation>
        <location evidence="2">Microsome membrane</location>
        <topology evidence="2">Peripheral membrane protein</topology>
    </subcellularLocation>
</comment>
<evidence type="ECO:0000256" key="14">
    <source>
        <dbReference type="RuleBase" id="RU000461"/>
    </source>
</evidence>
<evidence type="ECO:0000313" key="16">
    <source>
        <dbReference type="Proteomes" id="UP000018936"/>
    </source>
</evidence>
<dbReference type="InterPro" id="IPR002402">
    <property type="entry name" value="Cyt_P450_E_grp-II"/>
</dbReference>
<gene>
    <name evidence="15" type="primary">CYP3A29</name>
    <name evidence="15" type="ORF">L345_15983</name>
</gene>
<dbReference type="Gene3D" id="1.10.630.10">
    <property type="entry name" value="Cytochrome P450"/>
    <property type="match status" value="3"/>
</dbReference>
<organism evidence="15 16">
    <name type="scientific">Ophiophagus hannah</name>
    <name type="common">King cobra</name>
    <name type="synonym">Naja hannah</name>
    <dbReference type="NCBI Taxonomy" id="8665"/>
    <lineage>
        <taxon>Eukaryota</taxon>
        <taxon>Metazoa</taxon>
        <taxon>Chordata</taxon>
        <taxon>Craniata</taxon>
        <taxon>Vertebrata</taxon>
        <taxon>Euteleostomi</taxon>
        <taxon>Lepidosauria</taxon>
        <taxon>Squamata</taxon>
        <taxon>Bifurcata</taxon>
        <taxon>Unidentata</taxon>
        <taxon>Episquamata</taxon>
        <taxon>Toxicofera</taxon>
        <taxon>Serpentes</taxon>
        <taxon>Colubroidea</taxon>
        <taxon>Elapidae</taxon>
        <taxon>Elapinae</taxon>
        <taxon>Ophiophagus</taxon>
    </lineage>
</organism>
<comment type="similarity">
    <text evidence="4 14">Belongs to the cytochrome P450 family.</text>
</comment>
<dbReference type="InterPro" id="IPR050705">
    <property type="entry name" value="Cytochrome_P450_3A"/>
</dbReference>
<dbReference type="EMBL" id="AZIM01006932">
    <property type="protein sequence ID" value="ETE58295.1"/>
    <property type="molecule type" value="Genomic_DNA"/>
</dbReference>
<evidence type="ECO:0000256" key="8">
    <source>
        <dbReference type="ARBA" id="ARBA00022824"/>
    </source>
</evidence>
<evidence type="ECO:0000256" key="3">
    <source>
        <dbReference type="ARBA" id="ARBA00004406"/>
    </source>
</evidence>
<evidence type="ECO:0000313" key="15">
    <source>
        <dbReference type="EMBL" id="ETE58295.1"/>
    </source>
</evidence>
<comment type="cofactor">
    <cofactor evidence="1">
        <name>heme</name>
        <dbReference type="ChEBI" id="CHEBI:30413"/>
    </cofactor>
</comment>
<proteinExistence type="inferred from homology"/>
<sequence>MMDLLPTLSMETWFMVVLLMGLLLLLYDGRQPIIAVLDSAVIKAVLVKECYSTFTNRRAFPAPNLLKNAVSMAQDEQWKRIRTVLSPTFTSGKLKEMFPIIKHYGEILIQNVQKKMENDEPIDVKDIFGAYSMDVVTSTSFGIDINSMNNPKDPFVKQIKKLTKFRAFDPRVILACLTDNEILAQAFIFVFAGYEPTSNSLGYMAYNLATHPDAPLTYDAIMQLEYLDMVLNESQRIYPLGGRIERVCKTDVEINGMTIPKGTVLLLTVPDILSFLCSPRFSKENKENIDPYTYLPFGAGPRNCIGMRFALVTMKVAIAVIMQRFSFRIPLVMSNQTFLVPEKPIILNHPSLPFLAENTYFQKQASMTYDGRQPMLVITDPELIKIILVKESYSTFLNRGLNTSIVTAEDEQWKRIRTVLSPTFTSGKLKESLRCLQHGCDHKHLFWYQHRLHKQSQRPLCPTDIAPWLKPLLEKMNVNIFSNESMEFFARSITKLKEKRAQEGEKGRVDFLQLMIDSQSSLTSHEMNGVNHTYKAIIFIFAGYETVSSALSYLMYELAIQPDIQQKLQEEIEEVLPNKAPITYEALMQIEYLDMVLSETLRIHPGISRLQRVCKKTIKLNGITIPKGMGIVIPPVILHFNPEYWPEPERFRPERRDRSSNESVMQTAFWKVKARQVTLHLQPT</sequence>
<dbReference type="GO" id="GO:0005506">
    <property type="term" value="F:iron ion binding"/>
    <property type="evidence" value="ECO:0007669"/>
    <property type="project" value="InterPro"/>
</dbReference>
<dbReference type="FunFam" id="1.10.630.10:FF:000182">
    <property type="entry name" value="Cytochrome P450 3A4"/>
    <property type="match status" value="2"/>
</dbReference>
<dbReference type="SUPFAM" id="SSF48264">
    <property type="entry name" value="Cytochrome P450"/>
    <property type="match status" value="2"/>
</dbReference>
<dbReference type="AlphaFoldDB" id="V8N855"/>
<evidence type="ECO:0000256" key="6">
    <source>
        <dbReference type="ARBA" id="ARBA00022617"/>
    </source>
</evidence>
<evidence type="ECO:0000256" key="2">
    <source>
        <dbReference type="ARBA" id="ARBA00004174"/>
    </source>
</evidence>
<dbReference type="InterPro" id="IPR017972">
    <property type="entry name" value="Cyt_P450_CS"/>
</dbReference>
<evidence type="ECO:0000256" key="11">
    <source>
        <dbReference type="ARBA" id="ARBA00023004"/>
    </source>
</evidence>
<evidence type="ECO:0000256" key="4">
    <source>
        <dbReference type="ARBA" id="ARBA00010617"/>
    </source>
</evidence>
<keyword evidence="10 14" id="KW-0560">Oxidoreductase</keyword>
<dbReference type="GO" id="GO:0016712">
    <property type="term" value="F:oxidoreductase activity, acting on paired donors, with incorporation or reduction of molecular oxygen, reduced flavin or flavoprotein as one donor, and incorporation of one atom of oxygen"/>
    <property type="evidence" value="ECO:0007669"/>
    <property type="project" value="UniProtKB-EC"/>
</dbReference>
<keyword evidence="12 14" id="KW-0503">Monooxygenase</keyword>
<evidence type="ECO:0000256" key="7">
    <source>
        <dbReference type="ARBA" id="ARBA00022723"/>
    </source>
</evidence>
<dbReference type="PROSITE" id="PS00086">
    <property type="entry name" value="CYTOCHROME_P450"/>
    <property type="match status" value="1"/>
</dbReference>
<evidence type="ECO:0000256" key="12">
    <source>
        <dbReference type="ARBA" id="ARBA00023033"/>
    </source>
</evidence>
<dbReference type="EC" id="1.14.14.1" evidence="5"/>
<reference evidence="15 16" key="1">
    <citation type="journal article" date="2013" name="Proc. Natl. Acad. Sci. U.S.A.">
        <title>The king cobra genome reveals dynamic gene evolution and adaptation in the snake venom system.</title>
        <authorList>
            <person name="Vonk F.J."/>
            <person name="Casewell N.R."/>
            <person name="Henkel C.V."/>
            <person name="Heimberg A.M."/>
            <person name="Jansen H.J."/>
            <person name="McCleary R.J."/>
            <person name="Kerkkamp H.M."/>
            <person name="Vos R.A."/>
            <person name="Guerreiro I."/>
            <person name="Calvete J.J."/>
            <person name="Wuster W."/>
            <person name="Woods A.E."/>
            <person name="Logan J.M."/>
            <person name="Harrison R.A."/>
            <person name="Castoe T.A."/>
            <person name="de Koning A.P."/>
            <person name="Pollock D.D."/>
            <person name="Yandell M."/>
            <person name="Calderon D."/>
            <person name="Renjifo C."/>
            <person name="Currier R.B."/>
            <person name="Salgado D."/>
            <person name="Pla D."/>
            <person name="Sanz L."/>
            <person name="Hyder A.S."/>
            <person name="Ribeiro J.M."/>
            <person name="Arntzen J.W."/>
            <person name="van den Thillart G.E."/>
            <person name="Boetzer M."/>
            <person name="Pirovano W."/>
            <person name="Dirks R.P."/>
            <person name="Spaink H.P."/>
            <person name="Duboule D."/>
            <person name="McGlinn E."/>
            <person name="Kini R.M."/>
            <person name="Richardson M.K."/>
        </authorList>
    </citation>
    <scope>NUCLEOTIDE SEQUENCE</scope>
    <source>
        <tissue evidence="15">Blood</tissue>
    </source>
</reference>
<dbReference type="PRINTS" id="PR00385">
    <property type="entry name" value="P450"/>
</dbReference>
<keyword evidence="7 14" id="KW-0479">Metal-binding</keyword>
<dbReference type="OrthoDB" id="1470350at2759"/>
<keyword evidence="16" id="KW-1185">Reference proteome</keyword>
<keyword evidence="8" id="KW-0256">Endoplasmic reticulum</keyword>
<dbReference type="GO" id="GO:0020037">
    <property type="term" value="F:heme binding"/>
    <property type="evidence" value="ECO:0007669"/>
    <property type="project" value="InterPro"/>
</dbReference>
<dbReference type="PRINTS" id="PR00464">
    <property type="entry name" value="EP450II"/>
</dbReference>
<evidence type="ECO:0000256" key="9">
    <source>
        <dbReference type="ARBA" id="ARBA00022848"/>
    </source>
</evidence>
<dbReference type="PANTHER" id="PTHR24302:SF38">
    <property type="entry name" value="CYTOCHROME P450 3A5"/>
    <property type="match status" value="1"/>
</dbReference>
<keyword evidence="9" id="KW-0492">Microsome</keyword>
<evidence type="ECO:0000256" key="13">
    <source>
        <dbReference type="ARBA" id="ARBA00023136"/>
    </source>
</evidence>
<comment type="caution">
    <text evidence="15">The sequence shown here is derived from an EMBL/GenBank/DDBJ whole genome shotgun (WGS) entry which is preliminary data.</text>
</comment>
<keyword evidence="11 14" id="KW-0408">Iron</keyword>
<keyword evidence="6 14" id="KW-0349">Heme</keyword>
<keyword evidence="13" id="KW-0472">Membrane</keyword>
<dbReference type="Pfam" id="PF00067">
    <property type="entry name" value="p450"/>
    <property type="match status" value="4"/>
</dbReference>
<dbReference type="InterPro" id="IPR036396">
    <property type="entry name" value="Cyt_P450_sf"/>
</dbReference>
<protein>
    <recommendedName>
        <fullName evidence="5">unspecific monooxygenase</fullName>
        <ecNumber evidence="5">1.14.14.1</ecNumber>
    </recommendedName>
</protein>
<accession>V8N855</accession>
<name>V8N855_OPHHA</name>
<dbReference type="PANTHER" id="PTHR24302">
    <property type="entry name" value="CYTOCHROME P450 FAMILY 3"/>
    <property type="match status" value="1"/>
</dbReference>
<evidence type="ECO:0000256" key="5">
    <source>
        <dbReference type="ARBA" id="ARBA00012109"/>
    </source>
</evidence>